<sequence>MLQQQQQQQQQSPPPLPTTTRQISILKERSVTVLAAANNKIGEEATVVDVSTTTEYNSDEIPKVAISNNNTKTNTNTNTSPQKTTVVSKNQRWERMFALLKQFHEREGHYDMPVLYIEDGKKLGYWIRNQRSWRKAGKLQSVRVERLSELDGFVWEVHSNKWEVNYKLLVQYKKRVGHCKVPQMHQEDGKDLGKWVLAQRAMKKKGGPFDIMRENRLNELDFVWGSTILDEWDNTYKLLTQFKEEEGHCNVPRTHIVDEKNLGKWVNTQRTSKNRGTLDIMRQTRLEEIDFNWAVARANLWEDYLSLLEIFKQKEGHCNVPIIHKVDGLHLGHWLNKQKQNWRKGKLNDTREKKLYDLGVVMNSYSIQWESMLNLLVQYKEREGNWNVSLKHKEDEKNLGTWVYTQRTAKKKGKLPKDRKNKLDEIGFVW</sequence>
<feature type="domain" description="Helicase-associated" evidence="1">
    <location>
        <begin position="231"/>
        <end position="291"/>
    </location>
</feature>
<feature type="domain" description="Helicase-associated" evidence="1">
    <location>
        <begin position="367"/>
        <end position="428"/>
    </location>
</feature>
<name>A0A1E7EVH4_9STRA</name>
<dbReference type="AlphaFoldDB" id="A0A1E7EVH4"/>
<dbReference type="Pfam" id="PF03457">
    <property type="entry name" value="HA"/>
    <property type="match status" value="5"/>
</dbReference>
<dbReference type="PANTHER" id="PTHR33418">
    <property type="entry name" value="HELICASE-ASSOCIATED"/>
    <property type="match status" value="1"/>
</dbReference>
<evidence type="ECO:0000313" key="2">
    <source>
        <dbReference type="EMBL" id="OEU09866.1"/>
    </source>
</evidence>
<dbReference type="EMBL" id="KV784374">
    <property type="protein sequence ID" value="OEU09866.1"/>
    <property type="molecule type" value="Genomic_DNA"/>
</dbReference>
<dbReference type="KEGG" id="fcy:FRACYDRAFT_194681"/>
<organism evidence="2 3">
    <name type="scientific">Fragilariopsis cylindrus CCMP1102</name>
    <dbReference type="NCBI Taxonomy" id="635003"/>
    <lineage>
        <taxon>Eukaryota</taxon>
        <taxon>Sar</taxon>
        <taxon>Stramenopiles</taxon>
        <taxon>Ochrophyta</taxon>
        <taxon>Bacillariophyta</taxon>
        <taxon>Bacillariophyceae</taxon>
        <taxon>Bacillariophycidae</taxon>
        <taxon>Bacillariales</taxon>
        <taxon>Bacillariaceae</taxon>
        <taxon>Fragilariopsis</taxon>
    </lineage>
</organism>
<proteinExistence type="predicted"/>
<feature type="domain" description="Helicase-associated" evidence="1">
    <location>
        <begin position="301"/>
        <end position="360"/>
    </location>
</feature>
<keyword evidence="3" id="KW-1185">Reference proteome</keyword>
<feature type="domain" description="Helicase-associated" evidence="1">
    <location>
        <begin position="159"/>
        <end position="222"/>
    </location>
</feature>
<evidence type="ECO:0000259" key="1">
    <source>
        <dbReference type="Pfam" id="PF03457"/>
    </source>
</evidence>
<dbReference type="Gene3D" id="6.10.140.530">
    <property type="match status" value="5"/>
</dbReference>
<dbReference type="Proteomes" id="UP000095751">
    <property type="component" value="Unassembled WGS sequence"/>
</dbReference>
<protein>
    <submittedName>
        <fullName evidence="2">HA-domain-containing protein</fullName>
    </submittedName>
</protein>
<reference evidence="2 3" key="1">
    <citation type="submission" date="2016-09" db="EMBL/GenBank/DDBJ databases">
        <title>Extensive genetic diversity and differential bi-allelic expression allows diatom success in the polar Southern Ocean.</title>
        <authorList>
            <consortium name="DOE Joint Genome Institute"/>
            <person name="Mock T."/>
            <person name="Otillar R.P."/>
            <person name="Strauss J."/>
            <person name="Dupont C."/>
            <person name="Frickenhaus S."/>
            <person name="Maumus F."/>
            <person name="Mcmullan M."/>
            <person name="Sanges R."/>
            <person name="Schmutz J."/>
            <person name="Toseland A."/>
            <person name="Valas R."/>
            <person name="Veluchamy A."/>
            <person name="Ward B.J."/>
            <person name="Allen A."/>
            <person name="Barry K."/>
            <person name="Falciatore A."/>
            <person name="Ferrante M."/>
            <person name="Fortunato A.E."/>
            <person name="Gloeckner G."/>
            <person name="Gruber A."/>
            <person name="Hipkin R."/>
            <person name="Janech M."/>
            <person name="Kroth P."/>
            <person name="Leese F."/>
            <person name="Lindquist E."/>
            <person name="Lyon B.R."/>
            <person name="Martin J."/>
            <person name="Mayer C."/>
            <person name="Parker M."/>
            <person name="Quesneville H."/>
            <person name="Raymond J."/>
            <person name="Uhlig C."/>
            <person name="Valentin K.U."/>
            <person name="Worden A.Z."/>
            <person name="Armbrust E.V."/>
            <person name="Bowler C."/>
            <person name="Green B."/>
            <person name="Moulton V."/>
            <person name="Van Oosterhout C."/>
            <person name="Grigoriev I."/>
        </authorList>
    </citation>
    <scope>NUCLEOTIDE SEQUENCE [LARGE SCALE GENOMIC DNA]</scope>
    <source>
        <strain evidence="2 3">CCMP1102</strain>
    </source>
</reference>
<dbReference type="InterPro" id="IPR005114">
    <property type="entry name" value="Helicase_assoc"/>
</dbReference>
<dbReference type="InParanoid" id="A0A1E7EVH4"/>
<dbReference type="OrthoDB" id="70932at2759"/>
<accession>A0A1E7EVH4</accession>
<feature type="domain" description="Helicase-associated" evidence="1">
    <location>
        <begin position="90"/>
        <end position="151"/>
    </location>
</feature>
<dbReference type="PANTHER" id="PTHR33418:SF1">
    <property type="entry name" value="HELICASE-ASSOCIATED DOMAIN-CONTAINING PROTEIN"/>
    <property type="match status" value="1"/>
</dbReference>
<evidence type="ECO:0000313" key="3">
    <source>
        <dbReference type="Proteomes" id="UP000095751"/>
    </source>
</evidence>
<gene>
    <name evidence="2" type="ORF">FRACYDRAFT_194681</name>
</gene>